<feature type="domain" description="Amidase" evidence="1">
    <location>
        <begin position="80"/>
        <end position="487"/>
    </location>
</feature>
<protein>
    <submittedName>
        <fullName evidence="2">Amidase</fullName>
    </submittedName>
</protein>
<organism evidence="2 3">
    <name type="scientific">Tectimicrobiota bacterium</name>
    <dbReference type="NCBI Taxonomy" id="2528274"/>
    <lineage>
        <taxon>Bacteria</taxon>
        <taxon>Pseudomonadati</taxon>
        <taxon>Nitrospinota/Tectimicrobiota group</taxon>
        <taxon>Candidatus Tectimicrobiota</taxon>
    </lineage>
</organism>
<dbReference type="Proteomes" id="UP000712673">
    <property type="component" value="Unassembled WGS sequence"/>
</dbReference>
<dbReference type="PANTHER" id="PTHR11895:SF151">
    <property type="entry name" value="GLUTAMYL-TRNA(GLN) AMIDOTRANSFERASE SUBUNIT A"/>
    <property type="match status" value="1"/>
</dbReference>
<dbReference type="InterPro" id="IPR036928">
    <property type="entry name" value="AS_sf"/>
</dbReference>
<sequence>MHSCLWSPRRPDGALHGGGAHCDPCHRALSHCVAHESDVRIAEEAIMPSPQHTASTPGVRPYIAQAGAFATGNDSPRAFLERCLDVITAREGSVGAFVNLHIAGARVAADAATARWQAGTPLSPIDGMPVGIKDIMETADMPTEQGSPLFVGWQGQRDCAAVAALREAGAVILGKTVTTEFAAAHPAGTRNPWDLARTPGGSSSGSAAAVGCGMLPAALGSQVVGSIIRPASFCGCVGFKPSVGGINRSGSFDHFSQSCTGVLGATLADTWTVARAITLRAGGDPGYRGLSGPIALPVARLPRCLALLETAGWPEASAAAKQSLTAARQQLQAAGTTVIDRTTHAAVAAVETAIAEARALSMAINAWEGRWPLNTYAVDRDRSQLSSSAQARLAQAQQMTQAQYQDLLSERQRIRGVYSALHSLYDACITLAAPGAAPVGLESTGNPVFTVPTSLLGVPSLALPVFEDSGLPLGLQVIGFTDQDAELFAVAGGILSVLENVDVFDQA</sequence>
<dbReference type="PANTHER" id="PTHR11895">
    <property type="entry name" value="TRANSAMIDASE"/>
    <property type="match status" value="1"/>
</dbReference>
<dbReference type="AlphaFoldDB" id="A0A937VWQ8"/>
<dbReference type="Pfam" id="PF01425">
    <property type="entry name" value="Amidase"/>
    <property type="match status" value="1"/>
</dbReference>
<gene>
    <name evidence="2" type="ORF">FJZ47_00725</name>
</gene>
<dbReference type="Gene3D" id="3.90.1300.10">
    <property type="entry name" value="Amidase signature (AS) domain"/>
    <property type="match status" value="1"/>
</dbReference>
<reference evidence="2" key="1">
    <citation type="submission" date="2019-03" db="EMBL/GenBank/DDBJ databases">
        <title>Lake Tanganyika Metagenome-Assembled Genomes (MAGs).</title>
        <authorList>
            <person name="Tran P."/>
        </authorList>
    </citation>
    <scope>NUCLEOTIDE SEQUENCE</scope>
    <source>
        <strain evidence="2">K_DeepCast_65m_m2_066</strain>
    </source>
</reference>
<evidence type="ECO:0000313" key="3">
    <source>
        <dbReference type="Proteomes" id="UP000712673"/>
    </source>
</evidence>
<evidence type="ECO:0000313" key="2">
    <source>
        <dbReference type="EMBL" id="MBM3222317.1"/>
    </source>
</evidence>
<name>A0A937VWQ8_UNCTE</name>
<dbReference type="InterPro" id="IPR000120">
    <property type="entry name" value="Amidase"/>
</dbReference>
<evidence type="ECO:0000259" key="1">
    <source>
        <dbReference type="Pfam" id="PF01425"/>
    </source>
</evidence>
<dbReference type="EMBL" id="VGLS01000009">
    <property type="protein sequence ID" value="MBM3222317.1"/>
    <property type="molecule type" value="Genomic_DNA"/>
</dbReference>
<accession>A0A937VWQ8</accession>
<proteinExistence type="predicted"/>
<dbReference type="GO" id="GO:0003824">
    <property type="term" value="F:catalytic activity"/>
    <property type="evidence" value="ECO:0007669"/>
    <property type="project" value="InterPro"/>
</dbReference>
<dbReference type="SUPFAM" id="SSF75304">
    <property type="entry name" value="Amidase signature (AS) enzymes"/>
    <property type="match status" value="1"/>
</dbReference>
<comment type="caution">
    <text evidence="2">The sequence shown here is derived from an EMBL/GenBank/DDBJ whole genome shotgun (WGS) entry which is preliminary data.</text>
</comment>
<dbReference type="InterPro" id="IPR023631">
    <property type="entry name" value="Amidase_dom"/>
</dbReference>